<feature type="domain" description="Bacterial sugar transferase" evidence="8">
    <location>
        <begin position="247"/>
        <end position="430"/>
    </location>
</feature>
<keyword evidence="3" id="KW-0808">Transferase</keyword>
<dbReference type="Proteomes" id="UP001429984">
    <property type="component" value="Unassembled WGS sequence"/>
</dbReference>
<keyword evidence="10" id="KW-1185">Reference proteome</keyword>
<accession>A0ABS0B5U5</accession>
<keyword evidence="6 7" id="KW-0472">Membrane</keyword>
<keyword evidence="4 7" id="KW-0812">Transmembrane</keyword>
<dbReference type="NCBIfam" id="TIGR03013">
    <property type="entry name" value="EpsB_2"/>
    <property type="match status" value="1"/>
</dbReference>
<evidence type="ECO:0000256" key="2">
    <source>
        <dbReference type="ARBA" id="ARBA00006464"/>
    </source>
</evidence>
<organism evidence="9 10">
    <name type="scientific">Lysobacter niastensis</name>
    <dbReference type="NCBI Taxonomy" id="380629"/>
    <lineage>
        <taxon>Bacteria</taxon>
        <taxon>Pseudomonadati</taxon>
        <taxon>Pseudomonadota</taxon>
        <taxon>Gammaproteobacteria</taxon>
        <taxon>Lysobacterales</taxon>
        <taxon>Lysobacteraceae</taxon>
        <taxon>Lysobacter</taxon>
    </lineage>
</organism>
<comment type="subcellular location">
    <subcellularLocation>
        <location evidence="1">Membrane</location>
        <topology evidence="1">Multi-pass membrane protein</topology>
    </subcellularLocation>
</comment>
<evidence type="ECO:0000256" key="6">
    <source>
        <dbReference type="ARBA" id="ARBA00023136"/>
    </source>
</evidence>
<comment type="caution">
    <text evidence="9">The sequence shown here is derived from an EMBL/GenBank/DDBJ whole genome shotgun (WGS) entry which is preliminary data.</text>
</comment>
<evidence type="ECO:0000256" key="4">
    <source>
        <dbReference type="ARBA" id="ARBA00022692"/>
    </source>
</evidence>
<evidence type="ECO:0000256" key="1">
    <source>
        <dbReference type="ARBA" id="ARBA00004141"/>
    </source>
</evidence>
<evidence type="ECO:0000256" key="7">
    <source>
        <dbReference type="SAM" id="Phobius"/>
    </source>
</evidence>
<feature type="transmembrane region" description="Helical" evidence="7">
    <location>
        <begin position="252"/>
        <end position="274"/>
    </location>
</feature>
<dbReference type="InterPro" id="IPR017464">
    <property type="entry name" value="Sugar_tfrase_EpsB_2"/>
</dbReference>
<evidence type="ECO:0000256" key="3">
    <source>
        <dbReference type="ARBA" id="ARBA00022679"/>
    </source>
</evidence>
<protein>
    <submittedName>
        <fullName evidence="9">TIGR03013 family PEP-CTERM/XrtA system glycosyltransferase</fullName>
    </submittedName>
</protein>
<gene>
    <name evidence="9" type="ORF">IU514_09665</name>
</gene>
<keyword evidence="5 7" id="KW-1133">Transmembrane helix</keyword>
<sequence length="436" mass="49182">MLAAWVRFLKDPEGFAVFISDAPLRAVVVASFITVAMLAFGLYQVHVRLNRLDFVLRLLMSFAFGGIGLLVLYYLVPAAYIGRGVLALALCLGLLGVLLLRWLLLTVLGADAFKRRVLVLGAGGNACLITKRLRRRNDRQSFVLVGFIPAPEQPVMVPEEMLLSTNFGVAEIARWLHVDEIVVAVDERRGGLPMAEMLACAQEGVVVSDLSTFFEREAGMVRLDVADPSSLVFSGGFDHSVPRRLNKRLFDLMAASALLLVAWPFMLLVALAIWHESGEPIFYRQTRVGLNGRPFELVKFRSMRVDAEQDGVARWARRDDDRSTRVGRFIRTTRLDELPQLFNVLRGEMSFVGPRPERPQFVDMLSQEIRYYDVRHCMKPGLTGWAQLRYPYGASVEDAAEKLTFDLFYVKNHGLLFDLMILLQTVEVVLFRRGAR</sequence>
<feature type="transmembrane region" description="Helical" evidence="7">
    <location>
        <begin position="22"/>
        <end position="43"/>
    </location>
</feature>
<evidence type="ECO:0000256" key="5">
    <source>
        <dbReference type="ARBA" id="ARBA00022989"/>
    </source>
</evidence>
<reference evidence="9 10" key="1">
    <citation type="submission" date="2020-11" db="EMBL/GenBank/DDBJ databases">
        <title>Draft Genome Sequence and Secondary Metabolite Biosynthetic Potential of the Lysobacter niastensis Type strain DSM 18481.</title>
        <authorList>
            <person name="Turrini P."/>
            <person name="Artuso I."/>
            <person name="Tescari M."/>
            <person name="Lugli G.A."/>
            <person name="Frangipani E."/>
            <person name="Ventura M."/>
            <person name="Visca P."/>
        </authorList>
    </citation>
    <scope>NUCLEOTIDE SEQUENCE [LARGE SCALE GENOMIC DNA]</scope>
    <source>
        <strain evidence="9 10">DSM 18481</strain>
    </source>
</reference>
<dbReference type="PANTHER" id="PTHR30576">
    <property type="entry name" value="COLANIC BIOSYNTHESIS UDP-GLUCOSE LIPID CARRIER TRANSFERASE"/>
    <property type="match status" value="1"/>
</dbReference>
<name>A0ABS0B5U5_9GAMM</name>
<comment type="similarity">
    <text evidence="2">Belongs to the bacterial sugar transferase family.</text>
</comment>
<dbReference type="Pfam" id="PF02397">
    <property type="entry name" value="Bac_transf"/>
    <property type="match status" value="1"/>
</dbReference>
<evidence type="ECO:0000313" key="10">
    <source>
        <dbReference type="Proteomes" id="UP001429984"/>
    </source>
</evidence>
<feature type="transmembrane region" description="Helical" evidence="7">
    <location>
        <begin position="87"/>
        <end position="108"/>
    </location>
</feature>
<dbReference type="EMBL" id="JADLZT010000005">
    <property type="protein sequence ID" value="MBF6024296.1"/>
    <property type="molecule type" value="Genomic_DNA"/>
</dbReference>
<proteinExistence type="inferred from homology"/>
<feature type="transmembrane region" description="Helical" evidence="7">
    <location>
        <begin position="55"/>
        <end position="75"/>
    </location>
</feature>
<dbReference type="InterPro" id="IPR017475">
    <property type="entry name" value="EPS_sugar_tfrase"/>
</dbReference>
<dbReference type="NCBIfam" id="TIGR03025">
    <property type="entry name" value="EPS_sugtrans"/>
    <property type="match status" value="1"/>
</dbReference>
<dbReference type="InterPro" id="IPR003362">
    <property type="entry name" value="Bact_transf"/>
</dbReference>
<evidence type="ECO:0000313" key="9">
    <source>
        <dbReference type="EMBL" id="MBF6024296.1"/>
    </source>
</evidence>
<evidence type="ECO:0000259" key="8">
    <source>
        <dbReference type="Pfam" id="PF02397"/>
    </source>
</evidence>
<dbReference type="PANTHER" id="PTHR30576:SF0">
    <property type="entry name" value="UNDECAPRENYL-PHOSPHATE N-ACETYLGALACTOSAMINYL 1-PHOSPHATE TRANSFERASE-RELATED"/>
    <property type="match status" value="1"/>
</dbReference>